<dbReference type="Pfam" id="PF00929">
    <property type="entry name" value="RNase_T"/>
    <property type="match status" value="1"/>
</dbReference>
<dbReference type="GO" id="GO:0008408">
    <property type="term" value="F:3'-5' exonuclease activity"/>
    <property type="evidence" value="ECO:0007669"/>
    <property type="project" value="TreeGrafter"/>
</dbReference>
<sequence>MGVESFLQYMRDLYGKVNSSVLHATSSGSNSQQIAFMRQLQKDLKVEAASRLPLNNLKAVVFDIETTGFLPDKGDQIISIGAIKVEGCDILDEQFYTLVNAGIDIPEEISCLTGIKTEDLHDAPPLSDVLVQFFGFVKDNTLIAHHSSHEKSFMQSACWRSFKTPFKHRIVDTSFLFKIVEPQQRILTLEEWCEFSDIPVINRHHALGDAKLTAVLWCQYLQRAEQLGCRTLQDIYERLAWR</sequence>
<dbReference type="SMART" id="SM00479">
    <property type="entry name" value="EXOIII"/>
    <property type="match status" value="1"/>
</dbReference>
<dbReference type="CDD" id="cd06127">
    <property type="entry name" value="DEDDh"/>
    <property type="match status" value="1"/>
</dbReference>
<dbReference type="PANTHER" id="PTHR30231">
    <property type="entry name" value="DNA POLYMERASE III SUBUNIT EPSILON"/>
    <property type="match status" value="1"/>
</dbReference>
<dbReference type="AlphaFoldDB" id="A0A0J1LFX8"/>
<keyword evidence="3 4" id="KW-0269">Exonuclease</keyword>
<dbReference type="Gene3D" id="3.30.420.10">
    <property type="entry name" value="Ribonuclease H-like superfamily/Ribonuclease H"/>
    <property type="match status" value="1"/>
</dbReference>
<dbReference type="EMBL" id="LDPH01000002">
    <property type="protein sequence ID" value="KLV28025.1"/>
    <property type="molecule type" value="Genomic_DNA"/>
</dbReference>
<reference evidence="4 5" key="1">
    <citation type="submission" date="2015-05" db="EMBL/GenBank/DDBJ databases">
        <title>Whole genome sequence and identification of bacterial endophytes from Costus igneus.</title>
        <authorList>
            <person name="Lee Y.P."/>
            <person name="Gan H.M."/>
            <person name="Eng W."/>
            <person name="Wheatley M.S."/>
            <person name="Caraballo A."/>
            <person name="Polter S."/>
            <person name="Savka M.A."/>
            <person name="Hudson A.O."/>
        </authorList>
    </citation>
    <scope>NUCLEOTIDE SEQUENCE [LARGE SCALE GENOMIC DNA]</scope>
    <source>
        <strain evidence="4 5">RIT379</strain>
    </source>
</reference>
<evidence type="ECO:0000256" key="1">
    <source>
        <dbReference type="ARBA" id="ARBA00022722"/>
    </source>
</evidence>
<dbReference type="InterPro" id="IPR036397">
    <property type="entry name" value="RNaseH_sf"/>
</dbReference>
<evidence type="ECO:0000313" key="5">
    <source>
        <dbReference type="Proteomes" id="UP000036045"/>
    </source>
</evidence>
<dbReference type="OrthoDB" id="9804290at2"/>
<dbReference type="SUPFAM" id="SSF53098">
    <property type="entry name" value="Ribonuclease H-like"/>
    <property type="match status" value="1"/>
</dbReference>
<name>A0A0J1LFX8_NIACI</name>
<keyword evidence="1" id="KW-0540">Nuclease</keyword>
<comment type="caution">
    <text evidence="4">The sequence shown here is derived from an EMBL/GenBank/DDBJ whole genome shotgun (WGS) entry which is preliminary data.</text>
</comment>
<gene>
    <name evidence="4" type="ORF">ABW02_03845</name>
</gene>
<dbReference type="GO" id="GO:0003676">
    <property type="term" value="F:nucleic acid binding"/>
    <property type="evidence" value="ECO:0007669"/>
    <property type="project" value="InterPro"/>
</dbReference>
<dbReference type="GO" id="GO:0045004">
    <property type="term" value="P:DNA replication proofreading"/>
    <property type="evidence" value="ECO:0007669"/>
    <property type="project" value="TreeGrafter"/>
</dbReference>
<dbReference type="PANTHER" id="PTHR30231:SF41">
    <property type="entry name" value="DNA POLYMERASE III SUBUNIT EPSILON"/>
    <property type="match status" value="1"/>
</dbReference>
<keyword evidence="2" id="KW-0378">Hydrolase</keyword>
<proteinExistence type="predicted"/>
<evidence type="ECO:0000313" key="4">
    <source>
        <dbReference type="EMBL" id="KLV28025.1"/>
    </source>
</evidence>
<dbReference type="InterPro" id="IPR013520">
    <property type="entry name" value="Ribonucl_H"/>
</dbReference>
<dbReference type="RefSeq" id="WP_047940577.1">
    <property type="nucleotide sequence ID" value="NZ_CP053989.1"/>
</dbReference>
<dbReference type="Proteomes" id="UP000036045">
    <property type="component" value="Unassembled WGS sequence"/>
</dbReference>
<evidence type="ECO:0000256" key="3">
    <source>
        <dbReference type="ARBA" id="ARBA00022839"/>
    </source>
</evidence>
<organism evidence="4 5">
    <name type="scientific">Niallia circulans</name>
    <name type="common">Bacillus circulans</name>
    <dbReference type="NCBI Taxonomy" id="1397"/>
    <lineage>
        <taxon>Bacteria</taxon>
        <taxon>Bacillati</taxon>
        <taxon>Bacillota</taxon>
        <taxon>Bacilli</taxon>
        <taxon>Bacillales</taxon>
        <taxon>Bacillaceae</taxon>
        <taxon>Niallia</taxon>
    </lineage>
</organism>
<dbReference type="FunFam" id="3.30.420.10:FF:000045">
    <property type="entry name" value="3'-5' exonuclease DinG"/>
    <property type="match status" value="1"/>
</dbReference>
<dbReference type="GO" id="GO:0005829">
    <property type="term" value="C:cytosol"/>
    <property type="evidence" value="ECO:0007669"/>
    <property type="project" value="TreeGrafter"/>
</dbReference>
<dbReference type="InterPro" id="IPR012337">
    <property type="entry name" value="RNaseH-like_sf"/>
</dbReference>
<dbReference type="NCBIfam" id="NF005836">
    <property type="entry name" value="PRK07740.1"/>
    <property type="match status" value="1"/>
</dbReference>
<dbReference type="GeneID" id="56349926"/>
<protein>
    <submittedName>
        <fullName evidence="4">Exonuclease</fullName>
    </submittedName>
</protein>
<evidence type="ECO:0000256" key="2">
    <source>
        <dbReference type="ARBA" id="ARBA00022801"/>
    </source>
</evidence>
<keyword evidence="5" id="KW-1185">Reference proteome</keyword>
<accession>A0A0J1LFX8</accession>
<dbReference type="PATRIC" id="fig|1397.4.peg.2055"/>